<evidence type="ECO:0000313" key="2">
    <source>
        <dbReference type="Proteomes" id="UP001151081"/>
    </source>
</evidence>
<dbReference type="AlphaFoldDB" id="A0A9X3XJ39"/>
<dbReference type="RefSeq" id="WP_272427501.1">
    <property type="nucleotide sequence ID" value="NZ_JAGTJJ010000092.1"/>
</dbReference>
<protein>
    <recommendedName>
        <fullName evidence="3">Beta-propeller repeat-containing protein</fullName>
    </recommendedName>
</protein>
<comment type="caution">
    <text evidence="1">The sequence shown here is derived from an EMBL/GenBank/DDBJ whole genome shotgun (WGS) entry which is preliminary data.</text>
</comment>
<dbReference type="InterPro" id="IPR011042">
    <property type="entry name" value="6-blade_b-propeller_TolB-like"/>
</dbReference>
<proteinExistence type="predicted"/>
<dbReference type="Gene3D" id="2.120.10.30">
    <property type="entry name" value="TolB, C-terminal domain"/>
    <property type="match status" value="1"/>
</dbReference>
<dbReference type="SUPFAM" id="SSF50998">
    <property type="entry name" value="Quinoprotein alcohol dehydrogenase-like"/>
    <property type="match status" value="1"/>
</dbReference>
<sequence>MVNHSRLLRAGLTALVCAAPLGCLDPTEAFVEISTNSSCGDLDSTGITAGLLGEIETRPYGTTTSLCQNNGEIGSIVLLPPESEREAPFAFKVVGSLGAPVETACVAPAYGPGCIIARRAMRFVPHNSFRVPVRLSQACAGVLCPEAQTCVDGTCQSATVDPIDCENDDECGPGASVPPAWQKKLGGPGFQMARHLAQGDDGTLVLTGHFDGTLNLGDKDLTSKGGNDVFIASYSQEGQHRWSTSFGGALDEDVTRAAIDAKGAMYVLAQFQQTVDFGGGPLVSAGGHDVAILKLTSWGKLEWSVPFGGALTDVPGAIAVGADGNIYVVGQFNGSAAIGSKTLTAVGESDLFVLSLTPSGSVRWAKSIGGLGHDSGTAAAVDAAGNVYVAGYFEGTVDFGLPMPAMPIKATGSDAFVTSFDADGEVRWMQLVSGAAVDRLHDLAVRGDRVVFAGRGTASTRIGDQVFDASDSTGLVGAFDTGGKLAWANLFGGDGDGTGENVAIAADESIVVSGEISLGSAFGASAPATAPGTDHAFVAILERDGKPRWSKVFSSSDKAFATGVAAPAHGFALVAGWFLGELDVGAEKLKSEGGLDGFLLRVAPP</sequence>
<dbReference type="EMBL" id="JAGTJJ010000092">
    <property type="protein sequence ID" value="MDC3989026.1"/>
    <property type="molecule type" value="Genomic_DNA"/>
</dbReference>
<name>A0A9X3XJ39_9BACT</name>
<organism evidence="1 2">
    <name type="scientific">Polyangium jinanense</name>
    <dbReference type="NCBI Taxonomy" id="2829994"/>
    <lineage>
        <taxon>Bacteria</taxon>
        <taxon>Pseudomonadati</taxon>
        <taxon>Myxococcota</taxon>
        <taxon>Polyangia</taxon>
        <taxon>Polyangiales</taxon>
        <taxon>Polyangiaceae</taxon>
        <taxon>Polyangium</taxon>
    </lineage>
</organism>
<dbReference type="InterPro" id="IPR011047">
    <property type="entry name" value="Quinoprotein_ADH-like_sf"/>
</dbReference>
<dbReference type="PANTHER" id="PTHR35580:SF1">
    <property type="entry name" value="PHYTASE-LIKE DOMAIN-CONTAINING PROTEIN"/>
    <property type="match status" value="1"/>
</dbReference>
<reference evidence="1 2" key="1">
    <citation type="submission" date="2021-04" db="EMBL/GenBank/DDBJ databases">
        <title>Genome analysis of Polyangium sp.</title>
        <authorList>
            <person name="Li Y."/>
            <person name="Wang J."/>
        </authorList>
    </citation>
    <scope>NUCLEOTIDE SEQUENCE [LARGE SCALE GENOMIC DNA]</scope>
    <source>
        <strain evidence="1 2">SDU14</strain>
    </source>
</reference>
<gene>
    <name evidence="1" type="ORF">KEG57_51645</name>
</gene>
<keyword evidence="2" id="KW-1185">Reference proteome</keyword>
<evidence type="ECO:0000313" key="1">
    <source>
        <dbReference type="EMBL" id="MDC3989026.1"/>
    </source>
</evidence>
<dbReference type="PANTHER" id="PTHR35580">
    <property type="entry name" value="CELL SURFACE GLYCOPROTEIN (S-LAYER PROTEIN)-LIKE PROTEIN"/>
    <property type="match status" value="1"/>
</dbReference>
<accession>A0A9X3XJ39</accession>
<dbReference type="InterPro" id="IPR052918">
    <property type="entry name" value="Motility_Chemotaxis_Reg"/>
</dbReference>
<dbReference type="Proteomes" id="UP001151081">
    <property type="component" value="Unassembled WGS sequence"/>
</dbReference>
<evidence type="ECO:0008006" key="3">
    <source>
        <dbReference type="Google" id="ProtNLM"/>
    </source>
</evidence>